<dbReference type="FunFam" id="2.30.30.40:FF:000088">
    <property type="entry name" value="Periplakin"/>
    <property type="match status" value="1"/>
</dbReference>
<evidence type="ECO:0000256" key="1">
    <source>
        <dbReference type="ARBA" id="ARBA00004245"/>
    </source>
</evidence>
<dbReference type="PROSITE" id="PS50002">
    <property type="entry name" value="SH3"/>
    <property type="match status" value="1"/>
</dbReference>
<evidence type="ECO:0000259" key="15">
    <source>
        <dbReference type="PROSITE" id="PS50002"/>
    </source>
</evidence>
<comment type="similarity">
    <text evidence="3">Belongs to the plakin or cytolinker family.</text>
</comment>
<protein>
    <recommendedName>
        <fullName evidence="15">SH3 domain-containing protein</fullName>
    </recommendedName>
</protein>
<dbReference type="Proteomes" id="UP000287033">
    <property type="component" value="Unassembled WGS sequence"/>
</dbReference>
<dbReference type="OrthoDB" id="29745at2759"/>
<comment type="caution">
    <text evidence="16">The sequence shown here is derived from an EMBL/GenBank/DDBJ whole genome shotgun (WGS) entry which is preliminary data.</text>
</comment>
<organism evidence="16 17">
    <name type="scientific">Chiloscyllium punctatum</name>
    <name type="common">Brownbanded bambooshark</name>
    <name type="synonym">Hemiscyllium punctatum</name>
    <dbReference type="NCBI Taxonomy" id="137246"/>
    <lineage>
        <taxon>Eukaryota</taxon>
        <taxon>Metazoa</taxon>
        <taxon>Chordata</taxon>
        <taxon>Craniata</taxon>
        <taxon>Vertebrata</taxon>
        <taxon>Chondrichthyes</taxon>
        <taxon>Elasmobranchii</taxon>
        <taxon>Galeomorphii</taxon>
        <taxon>Galeoidea</taxon>
        <taxon>Orectolobiformes</taxon>
        <taxon>Hemiscylliidae</taxon>
        <taxon>Chiloscyllium</taxon>
    </lineage>
</organism>
<feature type="coiled-coil region" evidence="13">
    <location>
        <begin position="286"/>
        <end position="313"/>
    </location>
</feature>
<evidence type="ECO:0000256" key="3">
    <source>
        <dbReference type="ARBA" id="ARBA00009109"/>
    </source>
</evidence>
<dbReference type="GO" id="GO:0005737">
    <property type="term" value="C:cytoplasm"/>
    <property type="evidence" value="ECO:0007669"/>
    <property type="project" value="TreeGrafter"/>
</dbReference>
<dbReference type="FunFam" id="3.30.160.780:FF:000001">
    <property type="entry name" value="Plectin a"/>
    <property type="match status" value="1"/>
</dbReference>
<dbReference type="GO" id="GO:0045104">
    <property type="term" value="P:intermediate filament cytoskeleton organization"/>
    <property type="evidence" value="ECO:0007669"/>
    <property type="project" value="InterPro"/>
</dbReference>
<reference evidence="16 17" key="1">
    <citation type="journal article" date="2018" name="Nat. Ecol. Evol.">
        <title>Shark genomes provide insights into elasmobranch evolution and the origin of vertebrates.</title>
        <authorList>
            <person name="Hara Y"/>
            <person name="Yamaguchi K"/>
            <person name="Onimaru K"/>
            <person name="Kadota M"/>
            <person name="Koyanagi M"/>
            <person name="Keeley SD"/>
            <person name="Tatsumi K"/>
            <person name="Tanaka K"/>
            <person name="Motone F"/>
            <person name="Kageyama Y"/>
            <person name="Nozu R"/>
            <person name="Adachi N"/>
            <person name="Nishimura O"/>
            <person name="Nakagawa R"/>
            <person name="Tanegashima C"/>
            <person name="Kiyatake I"/>
            <person name="Matsumoto R"/>
            <person name="Murakumo K"/>
            <person name="Nishida K"/>
            <person name="Terakita A"/>
            <person name="Kuratani S"/>
            <person name="Sato K"/>
            <person name="Hyodo S Kuraku.S."/>
        </authorList>
    </citation>
    <scope>NUCLEOTIDE SEQUENCE [LARGE SCALE GENOMIC DNA]</scope>
</reference>
<feature type="coiled-coil region" evidence="13">
    <location>
        <begin position="1186"/>
        <end position="1431"/>
    </location>
</feature>
<dbReference type="PANTHER" id="PTHR23169:SF10">
    <property type="entry name" value="PERIPLAKIN"/>
    <property type="match status" value="1"/>
</dbReference>
<evidence type="ECO:0000256" key="11">
    <source>
        <dbReference type="ARBA" id="ARBA00023249"/>
    </source>
</evidence>
<name>A0A401T4Y8_CHIPU</name>
<accession>A0A401T4Y8</accession>
<evidence type="ECO:0000256" key="2">
    <source>
        <dbReference type="ARBA" id="ARBA00004568"/>
    </source>
</evidence>
<sequence length="1924" mass="223053">MGKHRDDDEAGLEWQLPSICCWESQVDSVEKQQREREEIPSSWRIRILSLTTPGTAKMFKKKPKNVTPPKTKKVPSKLSQLIERLQANADDVEKNIYKVEECLLQDIRRIEEGKQFIFQEETTKLMDNSEDKLVDLQKDAQTASAEKHPQSDMIVEDVKQLKQRVLKLRAEHEKVYNLTRTDGIPTIDWSKMIDEKQAELNNQGFGNELPFVDQQLEQHKLFTKEVETIGDHIKKHEDQDYVSGIQLKYNKLVFYKDAKDMQDLLKKVDTDLDQKYNPEFKDEFQLQTLLRDLEDQDRALDKYDDAVKTLKKRSHQVLPLKYRRANPPKPVPVEALCDFEAEEAHIQRGERYTLNKNLNGTHWEVSDTAGQKQKAPAVCFIIPPTDPEALTIGDDITNQYNSVKQKSGSAKNVLQKRYNEIKQVNKPVVKTPQVPVSNTQDQQCLKLLSDLDKIQNDVAKQEKAIQSCTRPPLEQKKPIQDSKDRIQDLKNISGSIGQIEIAKMSKERECQGFLSQYPQVAGAPQLRTKLDDTNNKFDQVSLLLNCSEEKAQAANKLENTLQKGRTTLSEYENKLLKDQTVPDSIWGLDSKKQELDAMRSELKSKKGILQEADQDLNRAKRTCNVLTDNFQEHCPDVERQALEVKKLNKRYDNINKQLDIRSENLQKAKDAYSAFRSGSDTLDSWLSNIPNYEPRETDSAKNIDNKRRNQMRILTDITNKEPDLVKVSSNAQQYQQAAKDYELEAEMFKSLINPDNVQTSSKKPKFTSPADKIKEEETALATKFTAAKAENNQRMRNLEFAQGLLKQQPEMEQVQQQIQSRNYAAAPKYSTGQDKQLNDEVQRRLEMENQIRKVQQEISALEGQKRQGSLVKKEFVKKIADPQLDEEMNRVQEALADEQLQSKSLENELDILQRKLRTLEQAKKDPAKQYVVKEVLRIEQDKDQENEILRLREELEEIKRQKAAKENDIVLLQKRLRVLTEEKSKEHEKITEKEVFKVKNDPELEVEYKRLQDNKQHESLLRQQKEEELRLLQEKLRRLEQEKAKEEEKVIVKEVLKMEKDLNLENEVNNLRRQHEDEMAKKRAHDREITELAKRIKTLEEEKAKPVVQEKVREIVRPDPNAETQVTNLRNDLIEQQRRYKDAEQQLKSIHDEITYLKDKGPKVEIKDNIKEVIKYKPDPETEQELERLRDKVVDKTRQVERAEVEISQLEKEIEMLKNSKPPVQMKEVVNEVLQYRENPQTRQEVEFLKTKLAEEQKKQLELERERALNEDNIQQKKRDLAQVREKVVHQEVVKLEQDPTLKAECGNLASEIEQERRQKENLKAQIQTLQLRKADLEEQLQELEAERQARRNAELEVKRLRRKLDDLEEKEKEIRDKVTVQQKVVLEKDPMQEKEVSLLKLHVEDEKENRNNLENDLQALKLKQIELETTKVKEKNVVTEKVQVERDPETELEIERLRTSLEDEGRLKRDLQNELNHLQAKLSDLEFKDTKGLKDMEHLREENAKLQRENQNLVNECRRLQSDIQVTVQQTQDVKSEKSASEVGNTDLMESQFESLQRELDDLRQTTTSKNTEIANLEKQLNTMKVKTEQRENSLKRHIVVIDPDTGKEMTPKEAYNLGLINWDMFINLESQECDWEEITVKDPSGISSVLHDRKSGKKFSIDEALQQGKITEKQFKQYVNKEIPIQEFAVLVSGKSDDIHSPSPAKHQPNSSTSSGQLLNFSPTNEKQQPIGGIFDVDDDRKMSITNAANRNLIDTDTALRLLEAQAATGGIVHVNDGSKFEIKKAAELGLIDSALEQRLSNAESAYKGIEDPKTKTLLPAAKAAERGWLYREAAERYLEAQYLTGGLIDPVTSERKSLTRAKSSGLIDDDGARKLKDETFYPKDLVDPISKRRINYKEALDISIVDQATGLLLLPVSSKSP</sequence>
<dbReference type="InterPro" id="IPR035915">
    <property type="entry name" value="Plakin_repeat_sf"/>
</dbReference>
<dbReference type="Gene3D" id="1.20.58.60">
    <property type="match status" value="4"/>
</dbReference>
<evidence type="ECO:0000256" key="9">
    <source>
        <dbReference type="ARBA" id="ARBA00023054"/>
    </source>
</evidence>
<dbReference type="Pfam" id="PF23160">
    <property type="entry name" value="Spectrin_1st_PEPL"/>
    <property type="match status" value="1"/>
</dbReference>
<feature type="coiled-coil region" evidence="13">
    <location>
        <begin position="837"/>
        <end position="864"/>
    </location>
</feature>
<keyword evidence="10" id="KW-0206">Cytoskeleton</keyword>
<keyword evidence="17" id="KW-1185">Reference proteome</keyword>
<evidence type="ECO:0000256" key="13">
    <source>
        <dbReference type="SAM" id="Coils"/>
    </source>
</evidence>
<evidence type="ECO:0000256" key="10">
    <source>
        <dbReference type="ARBA" id="ARBA00023212"/>
    </source>
</evidence>
<feature type="coiled-coil region" evidence="13">
    <location>
        <begin position="888"/>
        <end position="982"/>
    </location>
</feature>
<evidence type="ECO:0000256" key="5">
    <source>
        <dbReference type="ARBA" id="ARBA00022490"/>
    </source>
</evidence>
<dbReference type="InterPro" id="IPR058847">
    <property type="entry name" value="Plectin_PPL"/>
</dbReference>
<dbReference type="GO" id="GO:0001533">
    <property type="term" value="C:cornified envelope"/>
    <property type="evidence" value="ECO:0007669"/>
    <property type="project" value="UniProtKB-ARBA"/>
</dbReference>
<evidence type="ECO:0000256" key="7">
    <source>
        <dbReference type="ARBA" id="ARBA00022737"/>
    </source>
</evidence>
<dbReference type="InterPro" id="IPR001452">
    <property type="entry name" value="SH3_domain"/>
</dbReference>
<comment type="subcellular location">
    <subcellularLocation>
        <location evidence="2">Cell junction</location>
        <location evidence="2">Desmosome</location>
    </subcellularLocation>
    <subcellularLocation>
        <location evidence="1">Cytoplasm</location>
        <location evidence="1">Cytoskeleton</location>
    </subcellularLocation>
</comment>
<dbReference type="GO" id="GO:0030057">
    <property type="term" value="C:desmosome"/>
    <property type="evidence" value="ECO:0007669"/>
    <property type="project" value="UniProtKB-SubCell"/>
</dbReference>
<keyword evidence="8" id="KW-0965">Cell junction</keyword>
<feature type="coiled-coil region" evidence="13">
    <location>
        <begin position="1008"/>
        <end position="1102"/>
    </location>
</feature>
<dbReference type="InterPro" id="IPR041615">
    <property type="entry name" value="Desmoplakin_SH3"/>
</dbReference>
<dbReference type="Pfam" id="PF00681">
    <property type="entry name" value="Plectin"/>
    <property type="match status" value="2"/>
</dbReference>
<dbReference type="GO" id="GO:0031424">
    <property type="term" value="P:keratinization"/>
    <property type="evidence" value="ECO:0007669"/>
    <property type="project" value="UniProtKB-KW"/>
</dbReference>
<keyword evidence="9 13" id="KW-0175">Coiled coil</keyword>
<dbReference type="InterPro" id="IPR043197">
    <property type="entry name" value="Plakin"/>
</dbReference>
<dbReference type="GO" id="GO:0005882">
    <property type="term" value="C:intermediate filament"/>
    <property type="evidence" value="ECO:0007669"/>
    <property type="project" value="TreeGrafter"/>
</dbReference>
<dbReference type="EMBL" id="BEZZ01001042">
    <property type="protein sequence ID" value="GCC37692.1"/>
    <property type="molecule type" value="Genomic_DNA"/>
</dbReference>
<feature type="region of interest" description="Disordered" evidence="14">
    <location>
        <begin position="1698"/>
        <end position="1738"/>
    </location>
</feature>
<dbReference type="OMA" id="QHEDEMA"/>
<keyword evidence="6" id="KW-0597">Phosphoprotein</keyword>
<evidence type="ECO:0000256" key="12">
    <source>
        <dbReference type="PROSITE-ProRule" id="PRU00192"/>
    </source>
</evidence>
<dbReference type="GO" id="GO:0042060">
    <property type="term" value="P:wound healing"/>
    <property type="evidence" value="ECO:0007669"/>
    <property type="project" value="TreeGrafter"/>
</dbReference>
<dbReference type="Gene3D" id="3.30.160.780">
    <property type="match status" value="1"/>
</dbReference>
<dbReference type="STRING" id="137246.A0A401T4Y8"/>
<dbReference type="GO" id="GO:0005198">
    <property type="term" value="F:structural molecule activity"/>
    <property type="evidence" value="ECO:0007669"/>
    <property type="project" value="TreeGrafter"/>
</dbReference>
<dbReference type="SMART" id="SM00250">
    <property type="entry name" value="PLEC"/>
    <property type="match status" value="7"/>
</dbReference>
<feature type="coiled-coil region" evidence="13">
    <location>
        <begin position="1126"/>
        <end position="1160"/>
    </location>
</feature>
<feature type="domain" description="SH3" evidence="15">
    <location>
        <begin position="328"/>
        <end position="385"/>
    </location>
</feature>
<keyword evidence="5" id="KW-0963">Cytoplasm</keyword>
<keyword evidence="7" id="KW-0677">Repeat</keyword>
<keyword evidence="4 12" id="KW-0728">SH3 domain</keyword>
<dbReference type="InterPro" id="IPR001101">
    <property type="entry name" value="Plectin_repeat"/>
</dbReference>
<evidence type="ECO:0000256" key="8">
    <source>
        <dbReference type="ARBA" id="ARBA00022949"/>
    </source>
</evidence>
<dbReference type="Pfam" id="PF17902">
    <property type="entry name" value="SH3_10"/>
    <property type="match status" value="1"/>
</dbReference>
<dbReference type="FunFam" id="3.90.1290.10:FF:000002">
    <property type="entry name" value="Plectin a"/>
    <property type="match status" value="1"/>
</dbReference>
<feature type="coiled-coil region" evidence="13">
    <location>
        <begin position="724"/>
        <end position="751"/>
    </location>
</feature>
<gene>
    <name evidence="16" type="ORF">chiPu_0016198</name>
</gene>
<evidence type="ECO:0000256" key="4">
    <source>
        <dbReference type="ARBA" id="ARBA00022443"/>
    </source>
</evidence>
<dbReference type="Gene3D" id="2.30.30.40">
    <property type="entry name" value="SH3 Domains"/>
    <property type="match status" value="1"/>
</dbReference>
<feature type="coiled-coil region" evidence="13">
    <location>
        <begin position="82"/>
        <end position="178"/>
    </location>
</feature>
<dbReference type="PANTHER" id="PTHR23169">
    <property type="entry name" value="ENVOPLAKIN"/>
    <property type="match status" value="1"/>
</dbReference>
<dbReference type="Gene3D" id="3.90.1290.10">
    <property type="entry name" value="Plakin repeat"/>
    <property type="match status" value="1"/>
</dbReference>
<evidence type="ECO:0000313" key="17">
    <source>
        <dbReference type="Proteomes" id="UP000287033"/>
    </source>
</evidence>
<dbReference type="Pfam" id="PF26346">
    <property type="entry name" value="Plectin_PPL"/>
    <property type="match status" value="2"/>
</dbReference>
<dbReference type="FunFam" id="1.20.58.60:FF:000109">
    <property type="entry name" value="Periplakin"/>
    <property type="match status" value="1"/>
</dbReference>
<dbReference type="SUPFAM" id="SSF46966">
    <property type="entry name" value="Spectrin repeat"/>
    <property type="match status" value="1"/>
</dbReference>
<evidence type="ECO:0000256" key="14">
    <source>
        <dbReference type="SAM" id="MobiDB-lite"/>
    </source>
</evidence>
<dbReference type="SUPFAM" id="SSF75399">
    <property type="entry name" value="Plakin repeat"/>
    <property type="match status" value="2"/>
</dbReference>
<feature type="compositionally biased region" description="Polar residues" evidence="14">
    <location>
        <begin position="1710"/>
        <end position="1730"/>
    </location>
</feature>
<evidence type="ECO:0000313" key="16">
    <source>
        <dbReference type="EMBL" id="GCC37692.1"/>
    </source>
</evidence>
<dbReference type="FunFam" id="1.20.58.60:FF:000030">
    <property type="entry name" value="Short stop, isoform K"/>
    <property type="match status" value="1"/>
</dbReference>
<feature type="coiled-coil region" evidence="13">
    <location>
        <begin position="543"/>
        <end position="671"/>
    </location>
</feature>
<proteinExistence type="inferred from homology"/>
<dbReference type="InterPro" id="IPR055419">
    <property type="entry name" value="Spectrin_PEPL/EVPL"/>
</dbReference>
<evidence type="ECO:0000256" key="6">
    <source>
        <dbReference type="ARBA" id="ARBA00022553"/>
    </source>
</evidence>
<keyword evidence="11" id="KW-0417">Keratinization</keyword>
<dbReference type="GO" id="GO:0045296">
    <property type="term" value="F:cadherin binding"/>
    <property type="evidence" value="ECO:0007669"/>
    <property type="project" value="TreeGrafter"/>
</dbReference>
<feature type="coiled-coil region" evidence="13">
    <location>
        <begin position="1455"/>
        <end position="1595"/>
    </location>
</feature>